<accession>A0A835U8H6</accession>
<name>A0A835U8H6_VANPL</name>
<evidence type="ECO:0000256" key="1">
    <source>
        <dbReference type="SAM" id="MobiDB-lite"/>
    </source>
</evidence>
<organism evidence="2 3">
    <name type="scientific">Vanilla planifolia</name>
    <name type="common">Vanilla</name>
    <dbReference type="NCBI Taxonomy" id="51239"/>
    <lineage>
        <taxon>Eukaryota</taxon>
        <taxon>Viridiplantae</taxon>
        <taxon>Streptophyta</taxon>
        <taxon>Embryophyta</taxon>
        <taxon>Tracheophyta</taxon>
        <taxon>Spermatophyta</taxon>
        <taxon>Magnoliopsida</taxon>
        <taxon>Liliopsida</taxon>
        <taxon>Asparagales</taxon>
        <taxon>Orchidaceae</taxon>
        <taxon>Vanilloideae</taxon>
        <taxon>Vanilleae</taxon>
        <taxon>Vanilla</taxon>
    </lineage>
</organism>
<proteinExistence type="predicted"/>
<sequence>MAALAAPLGWLPNTAQLGAALDQAAGVQDAELVRIVSGWRPFSEAPLQHTCGNRCYHGRRRSQNVVKVQPENAQFRENPFTHARHFFNCPIRLIPPSMTNGSGSQIARHATNRCRKSPPEEAKNQSTTRARDIHEGSSPI</sequence>
<feature type="compositionally biased region" description="Basic and acidic residues" evidence="1">
    <location>
        <begin position="117"/>
        <end position="140"/>
    </location>
</feature>
<protein>
    <submittedName>
        <fullName evidence="2">Uncharacterized protein</fullName>
    </submittedName>
</protein>
<evidence type="ECO:0000313" key="3">
    <source>
        <dbReference type="Proteomes" id="UP000639772"/>
    </source>
</evidence>
<dbReference type="Proteomes" id="UP000639772">
    <property type="component" value="Unassembled WGS sequence"/>
</dbReference>
<dbReference type="AlphaFoldDB" id="A0A835U8H6"/>
<evidence type="ECO:0000313" key="2">
    <source>
        <dbReference type="EMBL" id="KAG0453579.1"/>
    </source>
</evidence>
<comment type="caution">
    <text evidence="2">The sequence shown here is derived from an EMBL/GenBank/DDBJ whole genome shotgun (WGS) entry which is preliminary data.</text>
</comment>
<reference evidence="2 3" key="1">
    <citation type="journal article" date="2020" name="Nat. Food">
        <title>A phased Vanilla planifolia genome enables genetic improvement of flavour and production.</title>
        <authorList>
            <person name="Hasing T."/>
            <person name="Tang H."/>
            <person name="Brym M."/>
            <person name="Khazi F."/>
            <person name="Huang T."/>
            <person name="Chambers A.H."/>
        </authorList>
    </citation>
    <scope>NUCLEOTIDE SEQUENCE [LARGE SCALE GENOMIC DNA]</scope>
    <source>
        <tissue evidence="2">Leaf</tissue>
    </source>
</reference>
<feature type="region of interest" description="Disordered" evidence="1">
    <location>
        <begin position="98"/>
        <end position="140"/>
    </location>
</feature>
<gene>
    <name evidence="2" type="ORF">HPP92_024883</name>
</gene>
<dbReference type="EMBL" id="JADCNM010000014">
    <property type="protein sequence ID" value="KAG0453579.1"/>
    <property type="molecule type" value="Genomic_DNA"/>
</dbReference>